<dbReference type="Gene3D" id="6.10.140.1340">
    <property type="match status" value="1"/>
</dbReference>
<feature type="compositionally biased region" description="Low complexity" evidence="1">
    <location>
        <begin position="200"/>
        <end position="219"/>
    </location>
</feature>
<dbReference type="EMBL" id="FRDI01000012">
    <property type="protein sequence ID" value="SHN70271.1"/>
    <property type="molecule type" value="Genomic_DNA"/>
</dbReference>
<feature type="domain" description="Rhodanese" evidence="3">
    <location>
        <begin position="16"/>
        <end position="109"/>
    </location>
</feature>
<dbReference type="PANTHER" id="PTHR43031:SF1">
    <property type="entry name" value="PYRIDINE NUCLEOTIDE-DISULPHIDE OXIDOREDUCTASE"/>
    <property type="match status" value="1"/>
</dbReference>
<dbReference type="RefSeq" id="WP_072697699.1">
    <property type="nucleotide sequence ID" value="NZ_FRDI01000012.1"/>
</dbReference>
<dbReference type="PANTHER" id="PTHR43031">
    <property type="entry name" value="FAD-DEPENDENT OXIDOREDUCTASE"/>
    <property type="match status" value="1"/>
</dbReference>
<protein>
    <submittedName>
        <fullName evidence="4">Rhodanese-related sulfurtransferase</fullName>
    </submittedName>
</protein>
<accession>A0A1M7THW8</accession>
<keyword evidence="4" id="KW-0808">Transferase</keyword>
<dbReference type="InterPro" id="IPR001763">
    <property type="entry name" value="Rhodanese-like_dom"/>
</dbReference>
<feature type="transmembrane region" description="Helical" evidence="2">
    <location>
        <begin position="127"/>
        <end position="145"/>
    </location>
</feature>
<feature type="region of interest" description="Disordered" evidence="1">
    <location>
        <begin position="194"/>
        <end position="219"/>
    </location>
</feature>
<dbReference type="CDD" id="cd00158">
    <property type="entry name" value="RHOD"/>
    <property type="match status" value="1"/>
</dbReference>
<proteinExistence type="predicted"/>
<evidence type="ECO:0000313" key="4">
    <source>
        <dbReference type="EMBL" id="SHN70271.1"/>
    </source>
</evidence>
<dbReference type="InterPro" id="IPR050229">
    <property type="entry name" value="GlpE_sulfurtransferase"/>
</dbReference>
<dbReference type="AlphaFoldDB" id="A0A1M7THW8"/>
<dbReference type="Gene3D" id="3.40.250.10">
    <property type="entry name" value="Rhodanese-like domain"/>
    <property type="match status" value="1"/>
</dbReference>
<dbReference type="Pfam" id="PF00581">
    <property type="entry name" value="Rhodanese"/>
    <property type="match status" value="1"/>
</dbReference>
<evidence type="ECO:0000259" key="3">
    <source>
        <dbReference type="PROSITE" id="PS50206"/>
    </source>
</evidence>
<reference evidence="4 5" key="1">
    <citation type="submission" date="2016-12" db="EMBL/GenBank/DDBJ databases">
        <authorList>
            <person name="Song W.-J."/>
            <person name="Kurnit D.M."/>
        </authorList>
    </citation>
    <scope>NUCLEOTIDE SEQUENCE [LARGE SCALE GENOMIC DNA]</scope>
    <source>
        <strain evidence="4 5">DSM 11393</strain>
    </source>
</reference>
<keyword evidence="2" id="KW-1133">Transmembrane helix</keyword>
<dbReference type="GO" id="GO:0016740">
    <property type="term" value="F:transferase activity"/>
    <property type="evidence" value="ECO:0007669"/>
    <property type="project" value="UniProtKB-KW"/>
</dbReference>
<keyword evidence="5" id="KW-1185">Reference proteome</keyword>
<dbReference type="STRING" id="1121455.SAMN02745728_02022"/>
<dbReference type="PROSITE" id="PS50206">
    <property type="entry name" value="RHODANESE_3"/>
    <property type="match status" value="1"/>
</dbReference>
<dbReference type="OrthoDB" id="9807812at2"/>
<evidence type="ECO:0000256" key="1">
    <source>
        <dbReference type="SAM" id="MobiDB-lite"/>
    </source>
</evidence>
<feature type="transmembrane region" description="Helical" evidence="2">
    <location>
        <begin position="151"/>
        <end position="175"/>
    </location>
</feature>
<name>A0A1M7THW8_9BACT</name>
<sequence length="219" mass="23791">MTSINTITPQELKNKDLYQDVILDVRTYREYSERRLKTDHYFMPLDSLDPYELLLKRGLLKDTEIYCLCVSGARAKKAATKLAEAGFRNLYIVEGGIGACEQAGFEVVNNTGKSQVVQGGMSLDRQVYITVGTIVTISVFLGNLFNCLFNYFAFAIGAGLIFAGLTNRCGLAFLLSKAPWNKQTVETVSAGGACSGGGASSKSTNNTPPPSKNNNQSCQ</sequence>
<dbReference type="Proteomes" id="UP000186469">
    <property type="component" value="Unassembled WGS sequence"/>
</dbReference>
<evidence type="ECO:0000256" key="2">
    <source>
        <dbReference type="SAM" id="Phobius"/>
    </source>
</evidence>
<evidence type="ECO:0000313" key="5">
    <source>
        <dbReference type="Proteomes" id="UP000186469"/>
    </source>
</evidence>
<keyword evidence="2" id="KW-0812">Transmembrane</keyword>
<dbReference type="SMART" id="SM00450">
    <property type="entry name" value="RHOD"/>
    <property type="match status" value="1"/>
</dbReference>
<dbReference type="Pfam" id="PF11127">
    <property type="entry name" value="YgaP-like_TM"/>
    <property type="match status" value="1"/>
</dbReference>
<dbReference type="InterPro" id="IPR036873">
    <property type="entry name" value="Rhodanese-like_dom_sf"/>
</dbReference>
<gene>
    <name evidence="4" type="ORF">SAMN02745728_02022</name>
</gene>
<organism evidence="4 5">
    <name type="scientific">Desulfovibrio litoralis DSM 11393</name>
    <dbReference type="NCBI Taxonomy" id="1121455"/>
    <lineage>
        <taxon>Bacteria</taxon>
        <taxon>Pseudomonadati</taxon>
        <taxon>Thermodesulfobacteriota</taxon>
        <taxon>Desulfovibrionia</taxon>
        <taxon>Desulfovibrionales</taxon>
        <taxon>Desulfovibrionaceae</taxon>
        <taxon>Desulfovibrio</taxon>
    </lineage>
</organism>
<dbReference type="InterPro" id="IPR021309">
    <property type="entry name" value="YgaP-like_TM"/>
</dbReference>
<dbReference type="SUPFAM" id="SSF52821">
    <property type="entry name" value="Rhodanese/Cell cycle control phosphatase"/>
    <property type="match status" value="1"/>
</dbReference>
<keyword evidence="2" id="KW-0472">Membrane</keyword>